<evidence type="ECO:0000313" key="4">
    <source>
        <dbReference type="Proteomes" id="UP000036923"/>
    </source>
</evidence>
<name>A0A0L6JNK9_9FIRM</name>
<dbReference type="PATRIC" id="fig|398512.5.peg.2723"/>
<dbReference type="PANTHER" id="PTHR43861">
    <property type="entry name" value="TRANS-ACONITATE 2-METHYLTRANSFERASE-RELATED"/>
    <property type="match status" value="1"/>
</dbReference>
<feature type="domain" description="Methyltransferase" evidence="2">
    <location>
        <begin position="28"/>
        <end position="122"/>
    </location>
</feature>
<sequence length="235" mass="27604">MYDVDYNKWSDYIEAIFKKYECKPSLMVDLGCGTGSVCINLSKRGYEMIGVDMSCEMLSCAAEKSKENGLDILYLNQDITEFELYGTVDAALCLMDTVNYLTDRRKLKIFLKLVANYLNPGGLFIFDINSEYKLENILGNNVLYEVGKEITYIWANNYNKKNRMCEFDLTFFVENQGKYDRFDELHYERAYSIVEMENIISQTKSMEVLGIYEQFSFRKPKEESERIFFVCRKTY</sequence>
<organism evidence="3 4">
    <name type="scientific">Pseudobacteroides cellulosolvens ATCC 35603 = DSM 2933</name>
    <dbReference type="NCBI Taxonomy" id="398512"/>
    <lineage>
        <taxon>Bacteria</taxon>
        <taxon>Bacillati</taxon>
        <taxon>Bacillota</taxon>
        <taxon>Clostridia</taxon>
        <taxon>Eubacteriales</taxon>
        <taxon>Oscillospiraceae</taxon>
        <taxon>Pseudobacteroides</taxon>
    </lineage>
</organism>
<dbReference type="eggNOG" id="COG4976">
    <property type="taxonomic scope" value="Bacteria"/>
</dbReference>
<dbReference type="EMBL" id="LGTC01000001">
    <property type="protein sequence ID" value="KNY27344.1"/>
    <property type="molecule type" value="Genomic_DNA"/>
</dbReference>
<dbReference type="SUPFAM" id="SSF53335">
    <property type="entry name" value="S-adenosyl-L-methionine-dependent methyltransferases"/>
    <property type="match status" value="1"/>
</dbReference>
<accession>A0A0L6JNK9</accession>
<evidence type="ECO:0000256" key="1">
    <source>
        <dbReference type="ARBA" id="ARBA00022679"/>
    </source>
</evidence>
<gene>
    <name evidence="3" type="ORF">Bccel_2615</name>
</gene>
<proteinExistence type="predicted"/>
<evidence type="ECO:0000259" key="2">
    <source>
        <dbReference type="Pfam" id="PF13649"/>
    </source>
</evidence>
<protein>
    <recommendedName>
        <fullName evidence="2">Methyltransferase domain-containing protein</fullName>
    </recommendedName>
</protein>
<dbReference type="InterPro" id="IPR029063">
    <property type="entry name" value="SAM-dependent_MTases_sf"/>
</dbReference>
<dbReference type="InterPro" id="IPR041698">
    <property type="entry name" value="Methyltransf_25"/>
</dbReference>
<dbReference type="RefSeq" id="WP_036942708.1">
    <property type="nucleotide sequence ID" value="NZ_JQKC01000019.1"/>
</dbReference>
<dbReference type="Pfam" id="PF13649">
    <property type="entry name" value="Methyltransf_25"/>
    <property type="match status" value="1"/>
</dbReference>
<dbReference type="STRING" id="398512.Bccel_2615"/>
<comment type="caution">
    <text evidence="3">The sequence shown here is derived from an EMBL/GenBank/DDBJ whole genome shotgun (WGS) entry which is preliminary data.</text>
</comment>
<dbReference type="OrthoDB" id="9811589at2"/>
<evidence type="ECO:0000313" key="3">
    <source>
        <dbReference type="EMBL" id="KNY27344.1"/>
    </source>
</evidence>
<keyword evidence="1" id="KW-0808">Transferase</keyword>
<dbReference type="CDD" id="cd02440">
    <property type="entry name" value="AdoMet_MTases"/>
    <property type="match status" value="1"/>
</dbReference>
<dbReference type="Gene3D" id="3.40.50.150">
    <property type="entry name" value="Vaccinia Virus protein VP39"/>
    <property type="match status" value="1"/>
</dbReference>
<dbReference type="AlphaFoldDB" id="A0A0L6JNK9"/>
<dbReference type="Gene3D" id="2.20.25.110">
    <property type="entry name" value="S-adenosyl-L-methionine-dependent methyltransferases"/>
    <property type="match status" value="1"/>
</dbReference>
<keyword evidence="4" id="KW-1185">Reference proteome</keyword>
<dbReference type="Proteomes" id="UP000036923">
    <property type="component" value="Unassembled WGS sequence"/>
</dbReference>
<reference evidence="4" key="1">
    <citation type="submission" date="2015-07" db="EMBL/GenBank/DDBJ databases">
        <title>Near-Complete Genome Sequence of the Cellulolytic Bacterium Bacteroides (Pseudobacteroides) cellulosolvens ATCC 35603.</title>
        <authorList>
            <person name="Dassa B."/>
            <person name="Utturkar S.M."/>
            <person name="Klingeman D.M."/>
            <person name="Hurt R.A."/>
            <person name="Keller M."/>
            <person name="Xu J."/>
            <person name="Reddy Y.H.K."/>
            <person name="Borovok I."/>
            <person name="Grinberg I.R."/>
            <person name="Lamed R."/>
            <person name="Zhivin O."/>
            <person name="Bayer E.A."/>
            <person name="Brown S.D."/>
        </authorList>
    </citation>
    <scope>NUCLEOTIDE SEQUENCE [LARGE SCALE GENOMIC DNA]</scope>
    <source>
        <strain evidence="4">DSM 2933</strain>
    </source>
</reference>
<dbReference type="GO" id="GO:0016740">
    <property type="term" value="F:transferase activity"/>
    <property type="evidence" value="ECO:0007669"/>
    <property type="project" value="UniProtKB-KW"/>
</dbReference>